<feature type="transmembrane region" description="Helical" evidence="1">
    <location>
        <begin position="235"/>
        <end position="252"/>
    </location>
</feature>
<name>A0A917UA82_9ACTN</name>
<dbReference type="AlphaFoldDB" id="A0A917UA82"/>
<reference evidence="2" key="1">
    <citation type="journal article" date="2014" name="Int. J. Syst. Evol. Microbiol.">
        <title>Complete genome sequence of Corynebacterium casei LMG S-19264T (=DSM 44701T), isolated from a smear-ripened cheese.</title>
        <authorList>
            <consortium name="US DOE Joint Genome Institute (JGI-PGF)"/>
            <person name="Walter F."/>
            <person name="Albersmeier A."/>
            <person name="Kalinowski J."/>
            <person name="Ruckert C."/>
        </authorList>
    </citation>
    <scope>NUCLEOTIDE SEQUENCE</scope>
    <source>
        <strain evidence="2">JCM 19831</strain>
    </source>
</reference>
<evidence type="ECO:0000256" key="1">
    <source>
        <dbReference type="SAM" id="Phobius"/>
    </source>
</evidence>
<feature type="transmembrane region" description="Helical" evidence="1">
    <location>
        <begin position="47"/>
        <end position="65"/>
    </location>
</feature>
<accession>A0A917UA82</accession>
<feature type="transmembrane region" description="Helical" evidence="1">
    <location>
        <begin position="173"/>
        <end position="193"/>
    </location>
</feature>
<dbReference type="Proteomes" id="UP000642070">
    <property type="component" value="Unassembled WGS sequence"/>
</dbReference>
<gene>
    <name evidence="2" type="ORF">GCM10007977_086230</name>
</gene>
<dbReference type="Pfam" id="PF04087">
    <property type="entry name" value="DUF389"/>
    <property type="match status" value="1"/>
</dbReference>
<dbReference type="InterPro" id="IPR005240">
    <property type="entry name" value="DUF389"/>
</dbReference>
<keyword evidence="1" id="KW-1133">Transmembrane helix</keyword>
<keyword evidence="1" id="KW-0812">Transmembrane</keyword>
<dbReference type="PANTHER" id="PTHR20992:SF9">
    <property type="entry name" value="AT15442P-RELATED"/>
    <property type="match status" value="1"/>
</dbReference>
<protein>
    <submittedName>
        <fullName evidence="2">Membrane protein</fullName>
    </submittedName>
</protein>
<proteinExistence type="predicted"/>
<keyword evidence="1" id="KW-0472">Membrane</keyword>
<keyword evidence="3" id="KW-1185">Reference proteome</keyword>
<organism evidence="2 3">
    <name type="scientific">Dactylosporangium sucinum</name>
    <dbReference type="NCBI Taxonomy" id="1424081"/>
    <lineage>
        <taxon>Bacteria</taxon>
        <taxon>Bacillati</taxon>
        <taxon>Actinomycetota</taxon>
        <taxon>Actinomycetes</taxon>
        <taxon>Micromonosporales</taxon>
        <taxon>Micromonosporaceae</taxon>
        <taxon>Dactylosporangium</taxon>
    </lineage>
</organism>
<dbReference type="EMBL" id="BMPI01000062">
    <property type="protein sequence ID" value="GGM71123.1"/>
    <property type="molecule type" value="Genomic_DNA"/>
</dbReference>
<feature type="transmembrane region" description="Helical" evidence="1">
    <location>
        <begin position="104"/>
        <end position="124"/>
    </location>
</feature>
<feature type="transmembrane region" description="Helical" evidence="1">
    <location>
        <begin position="199"/>
        <end position="223"/>
    </location>
</feature>
<evidence type="ECO:0000313" key="3">
    <source>
        <dbReference type="Proteomes" id="UP000642070"/>
    </source>
</evidence>
<dbReference type="PANTHER" id="PTHR20992">
    <property type="entry name" value="AT15442P-RELATED"/>
    <property type="match status" value="1"/>
</dbReference>
<reference evidence="2" key="2">
    <citation type="submission" date="2020-09" db="EMBL/GenBank/DDBJ databases">
        <authorList>
            <person name="Sun Q."/>
            <person name="Ohkuma M."/>
        </authorList>
    </citation>
    <scope>NUCLEOTIDE SEQUENCE</scope>
    <source>
        <strain evidence="2">JCM 19831</strain>
    </source>
</reference>
<sequence length="339" mass="34398">MTTGEAQEPARGGWWSRLLPAAQRKPLGELADQLDLAGRDRASKRSAFWSMLVISAVIASAGVLADSTATVIGAMIIAPLSRPIMGMALGIVTADRRLLLRSAGVVALGLFVVVGVGVIASLAVPGGENLLANTQVSGRTSPRLADLVAAVATGLAGAVGLSRRDVSDVLPGVAIAISLVPPLAVAGICLGQGEFALAAGASVLFASNVLSLVLAGTAVFAGYGYAWKAARVTRAYATIALMMVLVLVPLGANTAANLLVNAWTNRITAAATRWVGAVPGAEVRGVTIAAHTATIDILAPQQLPPVGNLLNALHGQVPTGVRIVLNVSNGQRIDAGTVR</sequence>
<dbReference type="RefSeq" id="WP_229836622.1">
    <property type="nucleotide sequence ID" value="NZ_BMPI01000062.1"/>
</dbReference>
<evidence type="ECO:0000313" key="2">
    <source>
        <dbReference type="EMBL" id="GGM71123.1"/>
    </source>
</evidence>
<feature type="transmembrane region" description="Helical" evidence="1">
    <location>
        <begin position="71"/>
        <end position="92"/>
    </location>
</feature>
<comment type="caution">
    <text evidence="2">The sequence shown here is derived from an EMBL/GenBank/DDBJ whole genome shotgun (WGS) entry which is preliminary data.</text>
</comment>
<dbReference type="NCBIfam" id="TIGR00341">
    <property type="entry name" value="TIGR00341 family protein"/>
    <property type="match status" value="1"/>
</dbReference>